<dbReference type="InterPro" id="IPR052361">
    <property type="entry name" value="F-box_domain"/>
</dbReference>
<dbReference type="EMBL" id="JAUHHV010000003">
    <property type="protein sequence ID" value="KAK1429527.1"/>
    <property type="molecule type" value="Genomic_DNA"/>
</dbReference>
<accession>A0AAD8P2B6</accession>
<proteinExistence type="predicted"/>
<dbReference type="Pfam" id="PF07734">
    <property type="entry name" value="FBA_1"/>
    <property type="match status" value="1"/>
</dbReference>
<dbReference type="NCBIfam" id="TIGR01640">
    <property type="entry name" value="F_box_assoc_1"/>
    <property type="match status" value="1"/>
</dbReference>
<organism evidence="2 3">
    <name type="scientific">Tagetes erecta</name>
    <name type="common">African marigold</name>
    <dbReference type="NCBI Taxonomy" id="13708"/>
    <lineage>
        <taxon>Eukaryota</taxon>
        <taxon>Viridiplantae</taxon>
        <taxon>Streptophyta</taxon>
        <taxon>Embryophyta</taxon>
        <taxon>Tracheophyta</taxon>
        <taxon>Spermatophyta</taxon>
        <taxon>Magnoliopsida</taxon>
        <taxon>eudicotyledons</taxon>
        <taxon>Gunneridae</taxon>
        <taxon>Pentapetalae</taxon>
        <taxon>asterids</taxon>
        <taxon>campanulids</taxon>
        <taxon>Asterales</taxon>
        <taxon>Asteraceae</taxon>
        <taxon>Asteroideae</taxon>
        <taxon>Heliantheae alliance</taxon>
        <taxon>Tageteae</taxon>
        <taxon>Tagetes</taxon>
    </lineage>
</organism>
<evidence type="ECO:0000313" key="2">
    <source>
        <dbReference type="EMBL" id="KAK1429527.1"/>
    </source>
</evidence>
<sequence length="247" mass="29281">MQERVLERTLPPVPARYTPSSFWALCFGFGYDSSTDDYKVVLGLRKSEYVTCFVMLTLKFNVWKFIGEIKYKFNYRIGTLCNGALHWPMFHENHQTSNVSSNTNMKLVTVSFDLSEHHFKEMSPPDDDDPLYKSLNKYRMMLGIMGERLCIFRPITFSVHHEIWIMNKYNVKESWRMVGPHDCWKEPQSQLLLRSLVFTGLRSHKLFERPYIRMCKNCWEIGSPIYVRSLVSPHTPFLTNPRFYNLH</sequence>
<comment type="caution">
    <text evidence="2">The sequence shown here is derived from an EMBL/GenBank/DDBJ whole genome shotgun (WGS) entry which is preliminary data.</text>
</comment>
<evidence type="ECO:0000259" key="1">
    <source>
        <dbReference type="Pfam" id="PF07734"/>
    </source>
</evidence>
<reference evidence="2" key="1">
    <citation type="journal article" date="2023" name="bioRxiv">
        <title>Improved chromosome-level genome assembly for marigold (Tagetes erecta).</title>
        <authorList>
            <person name="Jiang F."/>
            <person name="Yuan L."/>
            <person name="Wang S."/>
            <person name="Wang H."/>
            <person name="Xu D."/>
            <person name="Wang A."/>
            <person name="Fan W."/>
        </authorList>
    </citation>
    <scope>NUCLEOTIDE SEQUENCE</scope>
    <source>
        <strain evidence="2">WSJ</strain>
        <tissue evidence="2">Leaf</tissue>
    </source>
</reference>
<name>A0AAD8P2B6_TARER</name>
<evidence type="ECO:0000313" key="3">
    <source>
        <dbReference type="Proteomes" id="UP001229421"/>
    </source>
</evidence>
<dbReference type="Proteomes" id="UP001229421">
    <property type="component" value="Unassembled WGS sequence"/>
</dbReference>
<gene>
    <name evidence="2" type="ORF">QVD17_11738</name>
</gene>
<dbReference type="PANTHER" id="PTHR31790">
    <property type="entry name" value="OS02G0783600 PROTEIN"/>
    <property type="match status" value="1"/>
</dbReference>
<dbReference type="InterPro" id="IPR017451">
    <property type="entry name" value="F-box-assoc_interact_dom"/>
</dbReference>
<dbReference type="InterPro" id="IPR006527">
    <property type="entry name" value="F-box-assoc_dom_typ1"/>
</dbReference>
<dbReference type="AlphaFoldDB" id="A0AAD8P2B6"/>
<protein>
    <recommendedName>
        <fullName evidence="1">F-box associated beta-propeller type 1 domain-containing protein</fullName>
    </recommendedName>
</protein>
<keyword evidence="3" id="KW-1185">Reference proteome</keyword>
<dbReference type="PANTHER" id="PTHR31790:SF581">
    <property type="entry name" value="F-BOX PROTEIN INTERACTION DOMAIN PROTEIN"/>
    <property type="match status" value="1"/>
</dbReference>
<feature type="domain" description="F-box associated beta-propeller type 1" evidence="1">
    <location>
        <begin position="26"/>
        <end position="178"/>
    </location>
</feature>